<dbReference type="Proteomes" id="UP000015101">
    <property type="component" value="Unassembled WGS sequence"/>
</dbReference>
<evidence type="ECO:0000313" key="5">
    <source>
        <dbReference type="EnsemblMetazoa" id="HelroP169474"/>
    </source>
</evidence>
<keyword evidence="2" id="KW-0472">Membrane</keyword>
<dbReference type="EMBL" id="KB096080">
    <property type="protein sequence ID" value="ESO08598.1"/>
    <property type="molecule type" value="Genomic_DNA"/>
</dbReference>
<evidence type="ECO:0000256" key="2">
    <source>
        <dbReference type="SAM" id="Phobius"/>
    </source>
</evidence>
<dbReference type="AlphaFoldDB" id="T1F1Z6"/>
<dbReference type="CTD" id="20202846"/>
<dbReference type="GeneID" id="20202846"/>
<dbReference type="EnsemblMetazoa" id="HelroT169474">
    <property type="protein sequence ID" value="HelroP169474"/>
    <property type="gene ID" value="HelroG169474"/>
</dbReference>
<evidence type="ECO:0000256" key="1">
    <source>
        <dbReference type="SAM" id="MobiDB-lite"/>
    </source>
</evidence>
<sequence length="270" mass="29959">MWWSSYSMLVASHAIQLTTTSQVYVTNAGQSIELHCQIAYMRPTKMKPSPTPLPTVTNANVYKRSTRFQQLVRLSSVQKHRHSSLSSSTSSSATTALPSSSSSSSSSSSLSFGHFHEPVSIFSFSSEDSISRPIRNINFDVQLNSSSSSFSSSSSPSSQITITSSSSLPSSSSSFSSSTFEMNHHIFSNMKMFFLKQQGPETTQVNDADDLLDPFHKEQDRLHVTWMHSSHDNKLTMMLKISSRCHRFTLEIMLMLVLLSVCLFGLKKAS</sequence>
<feature type="region of interest" description="Disordered" evidence="1">
    <location>
        <begin position="77"/>
        <end position="108"/>
    </location>
</feature>
<dbReference type="HOGENOM" id="CLU_1031641_0_0_1"/>
<name>T1F1Z6_HELRO</name>
<evidence type="ECO:0000313" key="6">
    <source>
        <dbReference type="Proteomes" id="UP000015101"/>
    </source>
</evidence>
<evidence type="ECO:0000256" key="3">
    <source>
        <dbReference type="SAM" id="SignalP"/>
    </source>
</evidence>
<protein>
    <recommendedName>
        <fullName evidence="7">Ig-like domain-containing protein</fullName>
    </recommendedName>
</protein>
<keyword evidence="6" id="KW-1185">Reference proteome</keyword>
<gene>
    <name evidence="5" type="primary">20202846</name>
    <name evidence="4" type="ORF">HELRODRAFT_169474</name>
</gene>
<dbReference type="RefSeq" id="XP_009013528.1">
    <property type="nucleotide sequence ID" value="XM_009015280.1"/>
</dbReference>
<keyword evidence="2" id="KW-0812">Transmembrane</keyword>
<proteinExistence type="predicted"/>
<reference evidence="4 6" key="2">
    <citation type="journal article" date="2013" name="Nature">
        <title>Insights into bilaterian evolution from three spiralian genomes.</title>
        <authorList>
            <person name="Simakov O."/>
            <person name="Marletaz F."/>
            <person name="Cho S.J."/>
            <person name="Edsinger-Gonzales E."/>
            <person name="Havlak P."/>
            <person name="Hellsten U."/>
            <person name="Kuo D.H."/>
            <person name="Larsson T."/>
            <person name="Lv J."/>
            <person name="Arendt D."/>
            <person name="Savage R."/>
            <person name="Osoegawa K."/>
            <person name="de Jong P."/>
            <person name="Grimwood J."/>
            <person name="Chapman J.A."/>
            <person name="Shapiro H."/>
            <person name="Aerts A."/>
            <person name="Otillar R.P."/>
            <person name="Terry A.Y."/>
            <person name="Boore J.L."/>
            <person name="Grigoriev I.V."/>
            <person name="Lindberg D.R."/>
            <person name="Seaver E.C."/>
            <person name="Weisblat D.A."/>
            <person name="Putnam N.H."/>
            <person name="Rokhsar D.S."/>
        </authorList>
    </citation>
    <scope>NUCLEOTIDE SEQUENCE</scope>
</reference>
<evidence type="ECO:0000313" key="4">
    <source>
        <dbReference type="EMBL" id="ESO08598.1"/>
    </source>
</evidence>
<feature type="transmembrane region" description="Helical" evidence="2">
    <location>
        <begin position="248"/>
        <end position="266"/>
    </location>
</feature>
<reference evidence="6" key="1">
    <citation type="submission" date="2012-12" db="EMBL/GenBank/DDBJ databases">
        <authorList>
            <person name="Hellsten U."/>
            <person name="Grimwood J."/>
            <person name="Chapman J.A."/>
            <person name="Shapiro H."/>
            <person name="Aerts A."/>
            <person name="Otillar R.P."/>
            <person name="Terry A.Y."/>
            <person name="Boore J.L."/>
            <person name="Simakov O."/>
            <person name="Marletaz F."/>
            <person name="Cho S.-J."/>
            <person name="Edsinger-Gonzales E."/>
            <person name="Havlak P."/>
            <person name="Kuo D.-H."/>
            <person name="Larsson T."/>
            <person name="Lv J."/>
            <person name="Arendt D."/>
            <person name="Savage R."/>
            <person name="Osoegawa K."/>
            <person name="de Jong P."/>
            <person name="Lindberg D.R."/>
            <person name="Seaver E.C."/>
            <person name="Weisblat D.A."/>
            <person name="Putnam N.H."/>
            <person name="Grigoriev I.V."/>
            <person name="Rokhsar D.S."/>
        </authorList>
    </citation>
    <scope>NUCLEOTIDE SEQUENCE</scope>
</reference>
<organism evidence="5 6">
    <name type="scientific">Helobdella robusta</name>
    <name type="common">Californian leech</name>
    <dbReference type="NCBI Taxonomy" id="6412"/>
    <lineage>
        <taxon>Eukaryota</taxon>
        <taxon>Metazoa</taxon>
        <taxon>Spiralia</taxon>
        <taxon>Lophotrochozoa</taxon>
        <taxon>Annelida</taxon>
        <taxon>Clitellata</taxon>
        <taxon>Hirudinea</taxon>
        <taxon>Rhynchobdellida</taxon>
        <taxon>Glossiphoniidae</taxon>
        <taxon>Helobdella</taxon>
    </lineage>
</organism>
<accession>T1F1Z6</accession>
<reference evidence="5" key="3">
    <citation type="submission" date="2015-06" db="UniProtKB">
        <authorList>
            <consortium name="EnsemblMetazoa"/>
        </authorList>
    </citation>
    <scope>IDENTIFICATION</scope>
</reference>
<feature type="signal peptide" evidence="3">
    <location>
        <begin position="1"/>
        <end position="20"/>
    </location>
</feature>
<feature type="compositionally biased region" description="Low complexity" evidence="1">
    <location>
        <begin position="84"/>
        <end position="108"/>
    </location>
</feature>
<keyword evidence="2" id="KW-1133">Transmembrane helix</keyword>
<evidence type="ECO:0008006" key="7">
    <source>
        <dbReference type="Google" id="ProtNLM"/>
    </source>
</evidence>
<dbReference type="KEGG" id="hro:HELRODRAFT_169474"/>
<feature type="chain" id="PRO_5010980171" description="Ig-like domain-containing protein" evidence="3">
    <location>
        <begin position="21"/>
        <end position="270"/>
    </location>
</feature>
<keyword evidence="3" id="KW-0732">Signal</keyword>
<dbReference type="EMBL" id="AMQM01003291">
    <property type="status" value="NOT_ANNOTATED_CDS"/>
    <property type="molecule type" value="Genomic_DNA"/>
</dbReference>
<dbReference type="InParanoid" id="T1F1Z6"/>